<evidence type="ECO:0000259" key="5">
    <source>
        <dbReference type="PROSITE" id="PS50110"/>
    </source>
</evidence>
<dbReference type="SUPFAM" id="SSF46894">
    <property type="entry name" value="C-terminal effector domain of the bipartite response regulators"/>
    <property type="match status" value="1"/>
</dbReference>
<dbReference type="EMBL" id="DSVL01000372">
    <property type="protein sequence ID" value="HFH30239.1"/>
    <property type="molecule type" value="Genomic_DNA"/>
</dbReference>
<dbReference type="InterPro" id="IPR058245">
    <property type="entry name" value="NreC/VraR/RcsB-like_REC"/>
</dbReference>
<evidence type="ECO:0000256" key="1">
    <source>
        <dbReference type="ARBA" id="ARBA00022553"/>
    </source>
</evidence>
<dbReference type="Pfam" id="PF00072">
    <property type="entry name" value="Response_reg"/>
    <property type="match status" value="1"/>
</dbReference>
<dbReference type="InterPro" id="IPR039420">
    <property type="entry name" value="WalR-like"/>
</dbReference>
<dbReference type="AlphaFoldDB" id="A0A7C3HYF8"/>
<evidence type="ECO:0000256" key="3">
    <source>
        <dbReference type="PROSITE-ProRule" id="PRU00169"/>
    </source>
</evidence>
<dbReference type="InterPro" id="IPR011006">
    <property type="entry name" value="CheY-like_superfamily"/>
</dbReference>
<dbReference type="GO" id="GO:0006355">
    <property type="term" value="P:regulation of DNA-templated transcription"/>
    <property type="evidence" value="ECO:0007669"/>
    <property type="project" value="InterPro"/>
</dbReference>
<dbReference type="SMART" id="SM00448">
    <property type="entry name" value="REC"/>
    <property type="match status" value="1"/>
</dbReference>
<dbReference type="SMART" id="SM00421">
    <property type="entry name" value="HTH_LUXR"/>
    <property type="match status" value="1"/>
</dbReference>
<dbReference type="InterPro" id="IPR000792">
    <property type="entry name" value="Tscrpt_reg_LuxR_C"/>
</dbReference>
<dbReference type="CDD" id="cd06170">
    <property type="entry name" value="LuxR_C_like"/>
    <property type="match status" value="1"/>
</dbReference>
<reference evidence="6" key="1">
    <citation type="journal article" date="2020" name="mSystems">
        <title>Genome- and Community-Level Interaction Insights into Carbon Utilization and Element Cycling Functions of Hydrothermarchaeota in Hydrothermal Sediment.</title>
        <authorList>
            <person name="Zhou Z."/>
            <person name="Liu Y."/>
            <person name="Xu W."/>
            <person name="Pan J."/>
            <person name="Luo Z.H."/>
            <person name="Li M."/>
        </authorList>
    </citation>
    <scope>NUCLEOTIDE SEQUENCE [LARGE SCALE GENOMIC DNA]</scope>
    <source>
        <strain evidence="6">SpSt-503</strain>
    </source>
</reference>
<dbReference type="SUPFAM" id="SSF52172">
    <property type="entry name" value="CheY-like"/>
    <property type="match status" value="1"/>
</dbReference>
<dbReference type="Gene3D" id="3.40.50.2300">
    <property type="match status" value="1"/>
</dbReference>
<keyword evidence="1 3" id="KW-0597">Phosphoprotein</keyword>
<dbReference type="GO" id="GO:0003677">
    <property type="term" value="F:DNA binding"/>
    <property type="evidence" value="ECO:0007669"/>
    <property type="project" value="UniProtKB-KW"/>
</dbReference>
<keyword evidence="2" id="KW-0238">DNA-binding</keyword>
<feature type="domain" description="HTH luxR-type" evidence="4">
    <location>
        <begin position="154"/>
        <end position="219"/>
    </location>
</feature>
<organism evidence="6">
    <name type="scientific">Gracilinema caldarium</name>
    <dbReference type="NCBI Taxonomy" id="215591"/>
    <lineage>
        <taxon>Bacteria</taxon>
        <taxon>Pseudomonadati</taxon>
        <taxon>Spirochaetota</taxon>
        <taxon>Spirochaetia</taxon>
        <taxon>Spirochaetales</taxon>
        <taxon>Breznakiellaceae</taxon>
        <taxon>Gracilinema</taxon>
    </lineage>
</organism>
<dbReference type="InterPro" id="IPR001789">
    <property type="entry name" value="Sig_transdc_resp-reg_receiver"/>
</dbReference>
<comment type="caution">
    <text evidence="6">The sequence shown here is derived from an EMBL/GenBank/DDBJ whole genome shotgun (WGS) entry which is preliminary data.</text>
</comment>
<dbReference type="PROSITE" id="PS50110">
    <property type="entry name" value="RESPONSE_REGULATORY"/>
    <property type="match status" value="1"/>
</dbReference>
<dbReference type="PANTHER" id="PTHR43214">
    <property type="entry name" value="TWO-COMPONENT RESPONSE REGULATOR"/>
    <property type="match status" value="1"/>
</dbReference>
<dbReference type="PROSITE" id="PS50043">
    <property type="entry name" value="HTH_LUXR_2"/>
    <property type="match status" value="1"/>
</dbReference>
<dbReference type="PANTHER" id="PTHR43214:SF40">
    <property type="entry name" value="TRANSCRIPTIONAL REGULATORY PROTEIN LNRK"/>
    <property type="match status" value="1"/>
</dbReference>
<feature type="modified residue" description="4-aspartylphosphate" evidence="3">
    <location>
        <position position="54"/>
    </location>
</feature>
<dbReference type="CDD" id="cd17535">
    <property type="entry name" value="REC_NarL-like"/>
    <property type="match status" value="1"/>
</dbReference>
<evidence type="ECO:0000256" key="2">
    <source>
        <dbReference type="ARBA" id="ARBA00023125"/>
    </source>
</evidence>
<dbReference type="Pfam" id="PF00196">
    <property type="entry name" value="GerE"/>
    <property type="match status" value="1"/>
</dbReference>
<name>A0A7C3HYF8_9SPIR</name>
<dbReference type="InterPro" id="IPR016032">
    <property type="entry name" value="Sig_transdc_resp-reg_C-effctor"/>
</dbReference>
<accession>A0A7C3HYF8</accession>
<feature type="domain" description="Response regulatory" evidence="5">
    <location>
        <begin position="3"/>
        <end position="119"/>
    </location>
</feature>
<evidence type="ECO:0000259" key="4">
    <source>
        <dbReference type="PROSITE" id="PS50043"/>
    </source>
</evidence>
<gene>
    <name evidence="6" type="ORF">ENS59_12165</name>
</gene>
<dbReference type="PROSITE" id="PS00622">
    <property type="entry name" value="HTH_LUXR_1"/>
    <property type="match status" value="1"/>
</dbReference>
<proteinExistence type="predicted"/>
<sequence length="221" mass="24385">MIKIGIVDDQDMVRDSLKILLSAQEDFEVVGIGKDGYEALKLVEKYHPDVLLLDIRMPIMDGVEATAMLKARSPGTSIIILTTFDDDEYVLNAIRNGASGYLLKSAAMDELAKAIRTVHSGGSLMTPEIATKAFKIFSEIAKDYKRIEKDSSGETVLPSNLNKTELEIICYIGKGLSNKEIASVMKLSEGTVRNYISSILLKTGLRDRTQIAIFAVRHKMV</sequence>
<evidence type="ECO:0000313" key="6">
    <source>
        <dbReference type="EMBL" id="HFH30239.1"/>
    </source>
</evidence>
<dbReference type="PRINTS" id="PR00038">
    <property type="entry name" value="HTHLUXR"/>
</dbReference>
<dbReference type="GO" id="GO:0000160">
    <property type="term" value="P:phosphorelay signal transduction system"/>
    <property type="evidence" value="ECO:0007669"/>
    <property type="project" value="InterPro"/>
</dbReference>
<protein>
    <submittedName>
        <fullName evidence="6">Response regulator transcription factor</fullName>
    </submittedName>
</protein>